<feature type="domain" description="Glycosyltransferase 2-like" evidence="1">
    <location>
        <begin position="17"/>
        <end position="100"/>
    </location>
</feature>
<organism evidence="2">
    <name type="scientific">Lacticaseibacillus paracasei</name>
    <name type="common">Lactobacillus paracasei</name>
    <dbReference type="NCBI Taxonomy" id="1597"/>
    <lineage>
        <taxon>Bacteria</taxon>
        <taxon>Bacillati</taxon>
        <taxon>Bacillota</taxon>
        <taxon>Bacilli</taxon>
        <taxon>Lactobacillales</taxon>
        <taxon>Lactobacillaceae</taxon>
        <taxon>Lacticaseibacillus</taxon>
    </lineage>
</organism>
<dbReference type="InterPro" id="IPR001173">
    <property type="entry name" value="Glyco_trans_2-like"/>
</dbReference>
<accession>A0A0M6W9S8</accession>
<dbReference type="PANTHER" id="PTHR22916">
    <property type="entry name" value="GLYCOSYLTRANSFERASE"/>
    <property type="match status" value="1"/>
</dbReference>
<protein>
    <submittedName>
        <fullName evidence="2">Glycosyltransferase</fullName>
    </submittedName>
</protein>
<evidence type="ECO:0000259" key="1">
    <source>
        <dbReference type="Pfam" id="PF00535"/>
    </source>
</evidence>
<evidence type="ECO:0000313" key="2">
    <source>
        <dbReference type="EMBL" id="CRL16795.1"/>
    </source>
</evidence>
<dbReference type="SUPFAM" id="SSF53448">
    <property type="entry name" value="Nucleotide-diphospho-sugar transferases"/>
    <property type="match status" value="1"/>
</dbReference>
<dbReference type="InterPro" id="IPR029044">
    <property type="entry name" value="Nucleotide-diphossugar_trans"/>
</dbReference>
<dbReference type="GO" id="GO:0016740">
    <property type="term" value="F:transferase activity"/>
    <property type="evidence" value="ECO:0007669"/>
    <property type="project" value="UniProtKB-KW"/>
</dbReference>
<name>A0A0M6W9S8_LACPA</name>
<dbReference type="EMBL" id="LN846896">
    <property type="protein sequence ID" value="CRL16795.1"/>
    <property type="molecule type" value="Genomic_DNA"/>
</dbReference>
<dbReference type="Gene3D" id="3.90.550.10">
    <property type="entry name" value="Spore Coat Polysaccharide Biosynthesis Protein SpsA, Chain A"/>
    <property type="match status" value="1"/>
</dbReference>
<sequence length="123" mass="13607">MIKTSFKEAITSNLDLTIVVPTYNLGHYLPETLKSIQQQTIDFEIWLIDDASTDGTAQTVADFVKGIPNFHATGFNDHRGIGAARNFGIDHATGQAVAFVENLSSIFEELCSRRPIQPFEDCC</sequence>
<proteinExistence type="predicted"/>
<reference evidence="2" key="1">
    <citation type="journal article" date="2015" name="Front. Microbiol.">
        <title>The vaginal isolate Lactobacillus paracasei LPC-S01 (DSM 26760) is suitable for oral administration.</title>
        <authorList>
            <person name="Balzaretti S."/>
            <person name="Taverniti V."/>
            <person name="Rondini G."/>
            <person name="Marcolegio G."/>
            <person name="Minuzzo M."/>
            <person name="Remagni M.C."/>
            <person name="Fiore W."/>
            <person name="Arioli S."/>
            <person name="Guglielmetti S."/>
        </authorList>
    </citation>
    <scope>NUCLEOTIDE SEQUENCE</scope>
    <source>
        <strain evidence="2">LPC-S01</strain>
    </source>
</reference>
<dbReference type="CDD" id="cd00761">
    <property type="entry name" value="Glyco_tranf_GTA_type"/>
    <property type="match status" value="1"/>
</dbReference>
<dbReference type="Pfam" id="PF00535">
    <property type="entry name" value="Glycos_transf_2"/>
    <property type="match status" value="1"/>
</dbReference>
<dbReference type="AlphaFoldDB" id="A0A0M6W9S8"/>
<keyword evidence="2" id="KW-0808">Transferase</keyword>